<dbReference type="PROSITE" id="PS51186">
    <property type="entry name" value="GNAT"/>
    <property type="match status" value="1"/>
</dbReference>
<evidence type="ECO:0000256" key="2">
    <source>
        <dbReference type="ARBA" id="ARBA00023315"/>
    </source>
</evidence>
<dbReference type="CDD" id="cd04301">
    <property type="entry name" value="NAT_SF"/>
    <property type="match status" value="1"/>
</dbReference>
<dbReference type="NCBIfam" id="NF002959">
    <property type="entry name" value="PRK03624.1"/>
    <property type="match status" value="1"/>
</dbReference>
<dbReference type="InterPro" id="IPR050832">
    <property type="entry name" value="Bact_Acetyltransf"/>
</dbReference>
<gene>
    <name evidence="4" type="primary">ypeA_2</name>
    <name evidence="4" type="ORF">MSP8886_02281</name>
</gene>
<name>A0A1A8TF24_9GAMM</name>
<organism evidence="4 5">
    <name type="scientific">Marinomonas spartinae</name>
    <dbReference type="NCBI Taxonomy" id="1792290"/>
    <lineage>
        <taxon>Bacteria</taxon>
        <taxon>Pseudomonadati</taxon>
        <taxon>Pseudomonadota</taxon>
        <taxon>Gammaproteobacteria</taxon>
        <taxon>Oceanospirillales</taxon>
        <taxon>Oceanospirillaceae</taxon>
        <taxon>Marinomonas</taxon>
    </lineage>
</organism>
<keyword evidence="2 4" id="KW-0012">Acyltransferase</keyword>
<evidence type="ECO:0000313" key="4">
    <source>
        <dbReference type="EMBL" id="SBS31920.1"/>
    </source>
</evidence>
<keyword evidence="1 4" id="KW-0808">Transferase</keyword>
<dbReference type="OrthoDB" id="1821130at2"/>
<dbReference type="Gene3D" id="3.40.630.30">
    <property type="match status" value="1"/>
</dbReference>
<protein>
    <submittedName>
        <fullName evidence="4">Acetyltransferase YpeA</fullName>
        <ecNumber evidence="4">2.3.1.-</ecNumber>
    </submittedName>
</protein>
<proteinExistence type="predicted"/>
<evidence type="ECO:0000313" key="5">
    <source>
        <dbReference type="Proteomes" id="UP000092544"/>
    </source>
</evidence>
<evidence type="ECO:0000256" key="1">
    <source>
        <dbReference type="ARBA" id="ARBA00022679"/>
    </source>
</evidence>
<reference evidence="4 5" key="1">
    <citation type="submission" date="2016-06" db="EMBL/GenBank/DDBJ databases">
        <authorList>
            <person name="Kjaerup R.B."/>
            <person name="Dalgaard T.S."/>
            <person name="Juul-Madsen H.R."/>
        </authorList>
    </citation>
    <scope>NUCLEOTIDE SEQUENCE [LARGE SCALE GENOMIC DNA]</scope>
    <source>
        <strain evidence="4 5">CECT 8886</strain>
    </source>
</reference>
<evidence type="ECO:0000259" key="3">
    <source>
        <dbReference type="PROSITE" id="PS51186"/>
    </source>
</evidence>
<dbReference type="STRING" id="1792290.MSP8886_02281"/>
<dbReference type="SUPFAM" id="SSF55729">
    <property type="entry name" value="Acyl-CoA N-acyltransferases (Nat)"/>
    <property type="match status" value="1"/>
</dbReference>
<dbReference type="GO" id="GO:0016747">
    <property type="term" value="F:acyltransferase activity, transferring groups other than amino-acyl groups"/>
    <property type="evidence" value="ECO:0007669"/>
    <property type="project" value="InterPro"/>
</dbReference>
<dbReference type="PANTHER" id="PTHR43877">
    <property type="entry name" value="AMINOALKYLPHOSPHONATE N-ACETYLTRANSFERASE-RELATED-RELATED"/>
    <property type="match status" value="1"/>
</dbReference>
<dbReference type="EC" id="2.3.1.-" evidence="4"/>
<keyword evidence="5" id="KW-1185">Reference proteome</keyword>
<sequence>MAIETYHPNDQHDLIELWQQLFPNNGAHNEPAFMLAAKREVDDLIFVAKEGGELVGACMAGYDGHRGWLYAVSVRPDHQGEGIGRALVAHALEALREIGCIKVNLQVREDNKQVVQFYEALGFSVEPRVSMGLLLD</sequence>
<dbReference type="InterPro" id="IPR000182">
    <property type="entry name" value="GNAT_dom"/>
</dbReference>
<accession>A0A1A8TF24</accession>
<dbReference type="Pfam" id="PF00583">
    <property type="entry name" value="Acetyltransf_1"/>
    <property type="match status" value="1"/>
</dbReference>
<feature type="domain" description="N-acetyltransferase" evidence="3">
    <location>
        <begin position="1"/>
        <end position="136"/>
    </location>
</feature>
<dbReference type="AlphaFoldDB" id="A0A1A8TF24"/>
<dbReference type="PANTHER" id="PTHR43877:SF1">
    <property type="entry name" value="ACETYLTRANSFERASE"/>
    <property type="match status" value="1"/>
</dbReference>
<dbReference type="RefSeq" id="WP_067016454.1">
    <property type="nucleotide sequence ID" value="NZ_FLOB01000004.1"/>
</dbReference>
<dbReference type="Proteomes" id="UP000092544">
    <property type="component" value="Unassembled WGS sequence"/>
</dbReference>
<dbReference type="EMBL" id="FLOB01000004">
    <property type="protein sequence ID" value="SBS31920.1"/>
    <property type="molecule type" value="Genomic_DNA"/>
</dbReference>
<dbReference type="InterPro" id="IPR016181">
    <property type="entry name" value="Acyl_CoA_acyltransferase"/>
</dbReference>